<evidence type="ECO:0008006" key="5">
    <source>
        <dbReference type="Google" id="ProtNLM"/>
    </source>
</evidence>
<dbReference type="AlphaFoldDB" id="A0AAV3SHF2"/>
<evidence type="ECO:0000313" key="3">
    <source>
        <dbReference type="Proteomes" id="UP000830542"/>
    </source>
</evidence>
<keyword evidence="3" id="KW-1185">Reference proteome</keyword>
<accession>A0AAV3SHF2</accession>
<dbReference type="EMBL" id="CP095009">
    <property type="protein sequence ID" value="UOO97314.1"/>
    <property type="molecule type" value="Genomic_DNA"/>
</dbReference>
<dbReference type="GeneID" id="71764059"/>
<reference evidence="1" key="1">
    <citation type="journal article" date="2014" name="Int. J. Syst. Evol. Microbiol.">
        <title>Complete genome sequence of Corynebacterium casei LMG S-19264T (=DSM 44701T), isolated from a smear-ripened cheese.</title>
        <authorList>
            <consortium name="US DOE Joint Genome Institute (JGI-PGF)"/>
            <person name="Walter F."/>
            <person name="Albersmeier A."/>
            <person name="Kalinowski J."/>
            <person name="Ruckert C."/>
        </authorList>
    </citation>
    <scope>NUCLEOTIDE SEQUENCE</scope>
    <source>
        <strain evidence="1">JCM 12289</strain>
    </source>
</reference>
<organism evidence="1 4">
    <name type="scientific">Halococcus dombrowskii</name>
    <dbReference type="NCBI Taxonomy" id="179637"/>
    <lineage>
        <taxon>Archaea</taxon>
        <taxon>Methanobacteriati</taxon>
        <taxon>Methanobacteriota</taxon>
        <taxon>Stenosarchaea group</taxon>
        <taxon>Halobacteria</taxon>
        <taxon>Halobacteriales</taxon>
        <taxon>Halococcaceae</taxon>
        <taxon>Halococcus</taxon>
    </lineage>
</organism>
<name>A0AAV3SHF2_HALDO</name>
<dbReference type="Proteomes" id="UP000830542">
    <property type="component" value="Plasmid unnamed4"/>
</dbReference>
<reference evidence="1" key="3">
    <citation type="submission" date="2023-12" db="EMBL/GenBank/DDBJ databases">
        <authorList>
            <person name="Sun Q."/>
            <person name="Inoue M."/>
        </authorList>
    </citation>
    <scope>NUCLEOTIDE SEQUENCE</scope>
    <source>
        <strain evidence="1">JCM 12289</strain>
    </source>
</reference>
<evidence type="ECO:0000313" key="4">
    <source>
        <dbReference type="Proteomes" id="UP001500962"/>
    </source>
</evidence>
<reference evidence="2" key="2">
    <citation type="submission" date="2022-04" db="EMBL/GenBank/DDBJ databases">
        <title>Sequencing and genomic assembly of Halococcus dombrowskii.</title>
        <authorList>
            <person name="Lim S.W."/>
            <person name="MacLea K.S."/>
        </authorList>
    </citation>
    <scope>NUCLEOTIDE SEQUENCE</scope>
    <source>
        <strain evidence="2">H4</strain>
        <plasmid evidence="2">unnamed4</plasmid>
    </source>
</reference>
<protein>
    <recommendedName>
        <fullName evidence="5">Small CPxCG-related zinc finger protein</fullName>
    </recommendedName>
</protein>
<geneLocation type="plasmid" evidence="2 3">
    <name>unnamed4</name>
</geneLocation>
<dbReference type="KEGG" id="hdo:MUK72_19385"/>
<gene>
    <name evidence="1" type="ORF">GCM10008985_21720</name>
    <name evidence="2" type="ORF">MUK72_19385</name>
</gene>
<dbReference type="EMBL" id="BAAADN010000031">
    <property type="protein sequence ID" value="GAA0464508.1"/>
    <property type="molecule type" value="Genomic_DNA"/>
</dbReference>
<evidence type="ECO:0000313" key="2">
    <source>
        <dbReference type="EMBL" id="UOO97314.1"/>
    </source>
</evidence>
<keyword evidence="2" id="KW-0614">Plasmid</keyword>
<dbReference type="Proteomes" id="UP001500962">
    <property type="component" value="Unassembled WGS sequence"/>
</dbReference>
<evidence type="ECO:0000313" key="1">
    <source>
        <dbReference type="EMBL" id="GAA0464508.1"/>
    </source>
</evidence>
<dbReference type="RefSeq" id="WP_244706856.1">
    <property type="nucleotide sequence ID" value="NZ_BAAADN010000031.1"/>
</dbReference>
<proteinExistence type="predicted"/>
<sequence>MSDRETAALTPAMLSGTPVGEAGGFAACDSCNRTLTDGQREHDLNDREADTVYAYATCAPGTNKWSLCWVSCEECGPPGDGEADEPGEAVAKATLAFDARIDGFTLADPELSRQMEGKP</sequence>